<evidence type="ECO:0000313" key="2">
    <source>
        <dbReference type="EMBL" id="MFC6771295.1"/>
    </source>
</evidence>
<gene>
    <name evidence="2" type="ORF">ACFQDD_07175</name>
</gene>
<organism evidence="2 3">
    <name type="scientific">Halorubrum pallidum</name>
    <dbReference type="NCBI Taxonomy" id="1526114"/>
    <lineage>
        <taxon>Archaea</taxon>
        <taxon>Methanobacteriati</taxon>
        <taxon>Methanobacteriota</taxon>
        <taxon>Stenosarchaea group</taxon>
        <taxon>Halobacteria</taxon>
        <taxon>Halobacteriales</taxon>
        <taxon>Haloferacaceae</taxon>
        <taxon>Halorubrum</taxon>
    </lineage>
</organism>
<evidence type="ECO:0000313" key="3">
    <source>
        <dbReference type="Proteomes" id="UP001596274"/>
    </source>
</evidence>
<sequence length="97" mass="10414">ADAVEEIATARRDLGELRRDAIDLGIDGGTCESCGTSVDLSMLTDPACPACDRSFSDITPDRWWNPLSNPTLHTAPDSRNAMSADEATHPRDIVDGN</sequence>
<feature type="compositionally biased region" description="Basic and acidic residues" evidence="1">
    <location>
        <begin position="86"/>
        <end position="97"/>
    </location>
</feature>
<feature type="region of interest" description="Disordered" evidence="1">
    <location>
        <begin position="69"/>
        <end position="97"/>
    </location>
</feature>
<keyword evidence="3" id="KW-1185">Reference proteome</keyword>
<comment type="caution">
    <text evidence="2">The sequence shown here is derived from an EMBL/GenBank/DDBJ whole genome shotgun (WGS) entry which is preliminary data.</text>
</comment>
<name>A0ABD5T7L9_9EURY</name>
<proteinExistence type="predicted"/>
<evidence type="ECO:0008006" key="4">
    <source>
        <dbReference type="Google" id="ProtNLM"/>
    </source>
</evidence>
<dbReference type="AlphaFoldDB" id="A0ABD5T7L9"/>
<dbReference type="EMBL" id="JBHSWT010000327">
    <property type="protein sequence ID" value="MFC6771295.1"/>
    <property type="molecule type" value="Genomic_DNA"/>
</dbReference>
<accession>A0ABD5T7L9</accession>
<feature type="non-terminal residue" evidence="2">
    <location>
        <position position="1"/>
    </location>
</feature>
<reference evidence="2 3" key="1">
    <citation type="journal article" date="2019" name="Int. J. Syst. Evol. Microbiol.">
        <title>The Global Catalogue of Microorganisms (GCM) 10K type strain sequencing project: providing services to taxonomists for standard genome sequencing and annotation.</title>
        <authorList>
            <consortium name="The Broad Institute Genomics Platform"/>
            <consortium name="The Broad Institute Genome Sequencing Center for Infectious Disease"/>
            <person name="Wu L."/>
            <person name="Ma J."/>
        </authorList>
    </citation>
    <scope>NUCLEOTIDE SEQUENCE [LARGE SCALE GENOMIC DNA]</scope>
    <source>
        <strain evidence="2 3">PJ61</strain>
    </source>
</reference>
<dbReference type="Proteomes" id="UP001596274">
    <property type="component" value="Unassembled WGS sequence"/>
</dbReference>
<evidence type="ECO:0000256" key="1">
    <source>
        <dbReference type="SAM" id="MobiDB-lite"/>
    </source>
</evidence>
<protein>
    <recommendedName>
        <fullName evidence="4">CopG family transcriptional regulator</fullName>
    </recommendedName>
</protein>